<dbReference type="AlphaFoldDB" id="A0A6H5J7P5"/>
<feature type="compositionally biased region" description="Polar residues" evidence="1">
    <location>
        <begin position="860"/>
        <end position="931"/>
    </location>
</feature>
<gene>
    <name evidence="3" type="ORF">TBRA_LOCUS15119</name>
</gene>
<dbReference type="SUPFAM" id="SSF56672">
    <property type="entry name" value="DNA/RNA polymerases"/>
    <property type="match status" value="1"/>
</dbReference>
<feature type="domain" description="Integrase zinc-binding" evidence="2">
    <location>
        <begin position="783"/>
        <end position="837"/>
    </location>
</feature>
<evidence type="ECO:0000313" key="3">
    <source>
        <dbReference type="EMBL" id="CAB0043531.1"/>
    </source>
</evidence>
<accession>A0A6H5J7P5</accession>
<dbReference type="InterPro" id="IPR041588">
    <property type="entry name" value="Integrase_H2C2"/>
</dbReference>
<dbReference type="EMBL" id="CADCXV010001326">
    <property type="protein sequence ID" value="CAB0043531.1"/>
    <property type="molecule type" value="Genomic_DNA"/>
</dbReference>
<dbReference type="Pfam" id="PF05380">
    <property type="entry name" value="Peptidase_A17"/>
    <property type="match status" value="1"/>
</dbReference>
<dbReference type="Gene3D" id="1.10.340.70">
    <property type="match status" value="1"/>
</dbReference>
<dbReference type="InterPro" id="IPR008042">
    <property type="entry name" value="Retrotrans_Pao"/>
</dbReference>
<protein>
    <recommendedName>
        <fullName evidence="2">Integrase zinc-binding domain-containing protein</fullName>
    </recommendedName>
</protein>
<dbReference type="OrthoDB" id="8065733at2759"/>
<feature type="region of interest" description="Disordered" evidence="1">
    <location>
        <begin position="858"/>
        <end position="944"/>
    </location>
</feature>
<dbReference type="GO" id="GO:0071897">
    <property type="term" value="P:DNA biosynthetic process"/>
    <property type="evidence" value="ECO:0007669"/>
    <property type="project" value="UniProtKB-ARBA"/>
</dbReference>
<evidence type="ECO:0000256" key="1">
    <source>
        <dbReference type="SAM" id="MobiDB-lite"/>
    </source>
</evidence>
<feature type="non-terminal residue" evidence="3">
    <location>
        <position position="944"/>
    </location>
</feature>
<dbReference type="Pfam" id="PF17921">
    <property type="entry name" value="Integrase_H2C2"/>
    <property type="match status" value="1"/>
</dbReference>
<dbReference type="InterPro" id="IPR043502">
    <property type="entry name" value="DNA/RNA_pol_sf"/>
</dbReference>
<evidence type="ECO:0000259" key="2">
    <source>
        <dbReference type="Pfam" id="PF17921"/>
    </source>
</evidence>
<organism evidence="3 4">
    <name type="scientific">Trichogramma brassicae</name>
    <dbReference type="NCBI Taxonomy" id="86971"/>
    <lineage>
        <taxon>Eukaryota</taxon>
        <taxon>Metazoa</taxon>
        <taxon>Ecdysozoa</taxon>
        <taxon>Arthropoda</taxon>
        <taxon>Hexapoda</taxon>
        <taxon>Insecta</taxon>
        <taxon>Pterygota</taxon>
        <taxon>Neoptera</taxon>
        <taxon>Endopterygota</taxon>
        <taxon>Hymenoptera</taxon>
        <taxon>Apocrita</taxon>
        <taxon>Proctotrupomorpha</taxon>
        <taxon>Chalcidoidea</taxon>
        <taxon>Trichogrammatidae</taxon>
        <taxon>Trichogramma</taxon>
    </lineage>
</organism>
<dbReference type="PANTHER" id="PTHR47331">
    <property type="entry name" value="PHD-TYPE DOMAIN-CONTAINING PROTEIN"/>
    <property type="match status" value="1"/>
</dbReference>
<sequence length="944" mass="106186">MFCLQSRVISLCCKDPREWTHISGLQLSDPYFASPGRIDVLLGTQIHARVVEEGLIKGGDNYPIAIKTQLGWMLSGIAEKPTRSGTVVCLQAEDRMNEQLKSFWEIEEPPHVTPWSDEDKLCETHYKKNTVRLPDGRYQVKLPLRADAPADWLNSRQIARSCLLSLERKLNKNPLLYAEYKASIEQMIKADQMRKVEIQPQNYGKHYFLPHHAVVKDSSTTTRVRPVFNASARNSAGHSLNEHLMTGPNLLPQIVLTLAHWRSYPIAFVADVSKMYLQVRLHPKDWRLQTLLWRDDPLKEMENYVLTTVTFGSGPSAFLANRTLRQLAGGFTLAKWMTNDDQMLHSFGPDSLARESTLKVGLGFSVLGLVWEPRTDVFRFNVSIEPLTNPITKRKVLSCIAGMFDPSGWIAPVLISMKIFMQSLWLLTKEWDTPLPAPEVERWRAFEKDLQVLATIVIPRWTGILSAAYLELHGFADASKFAYAAVLYVRVIYHGQARVTLLASKTKVAPLKTLSIPRLELCAAHLLAKLASSFIATEDFARVPVYLWSDSKTALHWLHGIPARWPIFVANRCADIAQLTPRATWQYINTKQNPADLASRGSTAGALLDNKLWWCGPEALVATSQPWTATRFDNSNEATAEIETPERVALLQEVTPPPECEIITRLSSYSRMRRVLVYCLRFVKKLARKCDIKLILQFEPSSEEEITVDELTCATIQLCRMTQASYFSKEILLVKSGQRLSKGHCLSKLNPKIENGLLRVGGRLHNSLLSDDCKHPIILPTKSRLTTLLIEHMHKVTLHGGVQMIESHLRQHYWIPRLKVVVNAQSRKCVVCLRYRAATASQRMADLPAVRVTPDRLFKSSATRLPSNNPAVDSRTAEQPNSPAADSQIAPQQTSSTSLQPNSPAADSRTAEQPNSRQFASRTIPSNSVTATAAAWPEPRVNTN</sequence>
<proteinExistence type="predicted"/>
<dbReference type="Proteomes" id="UP000479190">
    <property type="component" value="Unassembled WGS sequence"/>
</dbReference>
<keyword evidence="4" id="KW-1185">Reference proteome</keyword>
<name>A0A6H5J7P5_9HYME</name>
<dbReference type="PANTHER" id="PTHR47331:SF4">
    <property type="entry name" value="PEPTIDASE S1 DOMAIN-CONTAINING PROTEIN"/>
    <property type="match status" value="1"/>
</dbReference>
<reference evidence="3 4" key="1">
    <citation type="submission" date="2020-02" db="EMBL/GenBank/DDBJ databases">
        <authorList>
            <person name="Ferguson B K."/>
        </authorList>
    </citation>
    <scope>NUCLEOTIDE SEQUENCE [LARGE SCALE GENOMIC DNA]</scope>
</reference>
<evidence type="ECO:0000313" key="4">
    <source>
        <dbReference type="Proteomes" id="UP000479190"/>
    </source>
</evidence>